<dbReference type="Pfam" id="PF01352">
    <property type="entry name" value="KRAB"/>
    <property type="match status" value="1"/>
</dbReference>
<evidence type="ECO:0000313" key="12">
    <source>
        <dbReference type="Ensembl" id="ENSBIXP00000011620.1"/>
    </source>
</evidence>
<dbReference type="Gene3D" id="6.10.140.140">
    <property type="match status" value="1"/>
</dbReference>
<dbReference type="InterPro" id="IPR013087">
    <property type="entry name" value="Znf_C2H2_type"/>
</dbReference>
<dbReference type="SMART" id="SM00355">
    <property type="entry name" value="ZnF_C2H2"/>
    <property type="match status" value="14"/>
</dbReference>
<feature type="domain" description="C2H2-type" evidence="10">
    <location>
        <begin position="704"/>
        <end position="731"/>
    </location>
</feature>
<evidence type="ECO:0000256" key="4">
    <source>
        <dbReference type="ARBA" id="ARBA00022737"/>
    </source>
</evidence>
<dbReference type="FunFam" id="3.30.160.60:FF:000394">
    <property type="entry name" value="Zinc finger protein 836"/>
    <property type="match status" value="1"/>
</dbReference>
<keyword evidence="13" id="KW-1185">Reference proteome</keyword>
<dbReference type="SMART" id="SM00349">
    <property type="entry name" value="KRAB"/>
    <property type="match status" value="1"/>
</dbReference>
<reference evidence="12" key="2">
    <citation type="submission" date="2025-08" db="UniProtKB">
        <authorList>
            <consortium name="Ensembl"/>
        </authorList>
    </citation>
    <scope>IDENTIFICATION</scope>
</reference>
<dbReference type="Proteomes" id="UP000314981">
    <property type="component" value="Chromosome 18"/>
</dbReference>
<feature type="domain" description="C2H2-type" evidence="10">
    <location>
        <begin position="452"/>
        <end position="479"/>
    </location>
</feature>
<evidence type="ECO:0000256" key="2">
    <source>
        <dbReference type="ARBA" id="ARBA00006991"/>
    </source>
</evidence>
<evidence type="ECO:0000256" key="7">
    <source>
        <dbReference type="ARBA" id="ARBA00023125"/>
    </source>
</evidence>
<dbReference type="FunFam" id="3.30.160.60:FF:002090">
    <property type="entry name" value="Zinc finger protein 473"/>
    <property type="match status" value="7"/>
</dbReference>
<dbReference type="FunFam" id="3.30.160.60:FF:000737">
    <property type="entry name" value="Zinc finger protein 565"/>
    <property type="match status" value="2"/>
</dbReference>
<comment type="similarity">
    <text evidence="2">Belongs to the krueppel C2H2-type zinc-finger protein family.</text>
</comment>
<evidence type="ECO:0000313" key="13">
    <source>
        <dbReference type="Proteomes" id="UP000314981"/>
    </source>
</evidence>
<comment type="subcellular location">
    <subcellularLocation>
        <location evidence="1">Nucleus</location>
    </subcellularLocation>
</comment>
<dbReference type="STRING" id="30522.A0A4W2CF81"/>
<dbReference type="SUPFAM" id="SSF109640">
    <property type="entry name" value="KRAB domain (Kruppel-associated box)"/>
    <property type="match status" value="1"/>
</dbReference>
<evidence type="ECO:0000256" key="5">
    <source>
        <dbReference type="ARBA" id="ARBA00022771"/>
    </source>
</evidence>
<proteinExistence type="inferred from homology"/>
<feature type="domain" description="C2H2-type" evidence="10">
    <location>
        <begin position="676"/>
        <end position="703"/>
    </location>
</feature>
<name>A0A4W2CF81_BOBOX</name>
<evidence type="ECO:0000259" key="11">
    <source>
        <dbReference type="PROSITE" id="PS50805"/>
    </source>
</evidence>
<dbReference type="Gene3D" id="3.30.160.60">
    <property type="entry name" value="Classic Zinc Finger"/>
    <property type="match status" value="14"/>
</dbReference>
<feature type="domain" description="C2H2-type" evidence="10">
    <location>
        <begin position="788"/>
        <end position="815"/>
    </location>
</feature>
<dbReference type="PROSITE" id="PS50157">
    <property type="entry name" value="ZINC_FINGER_C2H2_2"/>
    <property type="match status" value="14"/>
</dbReference>
<feature type="domain" description="C2H2-type" evidence="10">
    <location>
        <begin position="536"/>
        <end position="563"/>
    </location>
</feature>
<dbReference type="Pfam" id="PF00096">
    <property type="entry name" value="zf-C2H2"/>
    <property type="match status" value="13"/>
</dbReference>
<dbReference type="GO" id="GO:0005634">
    <property type="term" value="C:nucleus"/>
    <property type="evidence" value="ECO:0007669"/>
    <property type="project" value="UniProtKB-SubCell"/>
</dbReference>
<evidence type="ECO:0000256" key="1">
    <source>
        <dbReference type="ARBA" id="ARBA00004123"/>
    </source>
</evidence>
<dbReference type="PROSITE" id="PS50805">
    <property type="entry name" value="KRAB"/>
    <property type="match status" value="1"/>
</dbReference>
<dbReference type="PANTHER" id="PTHR16515:SF57">
    <property type="entry name" value="ZINC FINGER PROTEIN 154-LIKE"/>
    <property type="match status" value="1"/>
</dbReference>
<dbReference type="FunFam" id="3.30.160.60:FF:002343">
    <property type="entry name" value="Zinc finger protein 33A"/>
    <property type="match status" value="2"/>
</dbReference>
<dbReference type="InterPro" id="IPR036236">
    <property type="entry name" value="Znf_C2H2_sf"/>
</dbReference>
<dbReference type="FunFam" id="3.30.160.60:FF:000016">
    <property type="entry name" value="zinc finger protein 37 homolog"/>
    <property type="match status" value="1"/>
</dbReference>
<dbReference type="InterPro" id="IPR050331">
    <property type="entry name" value="Zinc_finger"/>
</dbReference>
<keyword evidence="4" id="KW-0677">Repeat</keyword>
<evidence type="ECO:0000256" key="6">
    <source>
        <dbReference type="ARBA" id="ARBA00022833"/>
    </source>
</evidence>
<accession>A0A4W2CF81</accession>
<evidence type="ECO:0000256" key="9">
    <source>
        <dbReference type="PROSITE-ProRule" id="PRU00042"/>
    </source>
</evidence>
<dbReference type="PANTHER" id="PTHR16515">
    <property type="entry name" value="PR DOMAIN ZINC FINGER PROTEIN"/>
    <property type="match status" value="1"/>
</dbReference>
<feature type="domain" description="C2H2-type" evidence="10">
    <location>
        <begin position="424"/>
        <end position="451"/>
    </location>
</feature>
<reference evidence="12" key="3">
    <citation type="submission" date="2025-09" db="UniProtKB">
        <authorList>
            <consortium name="Ensembl"/>
        </authorList>
    </citation>
    <scope>IDENTIFICATION</scope>
</reference>
<keyword evidence="3" id="KW-0479">Metal-binding</keyword>
<evidence type="ECO:0000256" key="8">
    <source>
        <dbReference type="ARBA" id="ARBA00023242"/>
    </source>
</evidence>
<dbReference type="PROSITE" id="PS00028">
    <property type="entry name" value="ZINC_FINGER_C2H2_1"/>
    <property type="match status" value="14"/>
</dbReference>
<feature type="domain" description="C2H2-type" evidence="10">
    <location>
        <begin position="480"/>
        <end position="507"/>
    </location>
</feature>
<dbReference type="Ensembl" id="ENSBIXT00000021085.1">
    <property type="protein sequence ID" value="ENSBIXP00000011620.1"/>
    <property type="gene ID" value="ENSBIXG00000006001.1"/>
</dbReference>
<sequence length="815" mass="93840">SVCLPMSTWLMSFVFQGRLTFQDVAIDFTQEEWECLDLGQRELYRDVMLENYGNLASLGLVISKPDLVTFLEQMKDPWDTRRMETPAVHPAVSSHDTQGLRTQKPGLEDLFPTAKLGIYERFHLGNLHLTKDWEYMRAYKEQRACYDGQNQIGTDSHNVNITAKRNQGCESNREKPISDDQFRSSTSADKCIFVSKDPHQLLKHTRSLKGKVENLESHLVSTANTHSNNSEHRCLLNIHSNISGNQKLENEGGNSQYNHFEGSFNKGLLFFNQQLFSPCSKICNVDNNGRDLIQPSLFNTYGGIISVEQLYKRNNMSNALSRSSTPNNYKSIHDGMRSSSCSETGHNVDQDSYLMKQQGHQFSDNSKHNKYKNIFYQSSNLTINTYKSIDIGEKTYNCYDYAEAFNQSSKVIQQQNIQTKQKHYKCNICGKVFSNSPNLSRHRKIHTGRKCFKCTACGKAFNQSSYLTEHQRIHAGEKPYKCTECGKTFIYCSRVTQHQRIHTGERPYKCTACGKAFKQSSTLTEHQRIHTGEKPYKCKECGKAFISCSNLTRHQRIHTGERPYKCTDCGKAFTRYSSLTEHQRIHTGERPYKCTECGKAFNWRLSLTVHQRTHTGEKPYKCKECGKAFIHCSHLTRHQRIHTGERPYKCTECGKAFTRYSLLTQHQRIHTGERPYKCTECGKAFTRYSLLTQHQRIHTGQRPYKCTDCGKAFTRYSLLTQHQRIHTGEKPYKCKDCGKAFIHCSHLTRHQRIHTGESLYKCTDCGKAFSRSSGLSQHQRIHTAGKSQKCKECGKGFHHSHHLTHHQRIHTAEKP</sequence>
<feature type="domain" description="C2H2-type" evidence="10">
    <location>
        <begin position="592"/>
        <end position="619"/>
    </location>
</feature>
<dbReference type="AlphaFoldDB" id="A0A4W2CF81"/>
<dbReference type="InterPro" id="IPR001909">
    <property type="entry name" value="KRAB"/>
</dbReference>
<protein>
    <submittedName>
        <fullName evidence="12">Uncharacterized protein</fullName>
    </submittedName>
</protein>
<feature type="domain" description="C2H2-type" evidence="10">
    <location>
        <begin position="508"/>
        <end position="535"/>
    </location>
</feature>
<evidence type="ECO:0000259" key="10">
    <source>
        <dbReference type="PROSITE" id="PS50157"/>
    </source>
</evidence>
<feature type="domain" description="C2H2-type" evidence="10">
    <location>
        <begin position="760"/>
        <end position="787"/>
    </location>
</feature>
<reference evidence="12 13" key="1">
    <citation type="submission" date="2018-11" db="EMBL/GenBank/DDBJ databases">
        <title>Haplotype-resolved cattle genomes.</title>
        <authorList>
            <person name="Low W.Y."/>
            <person name="Tearle R."/>
            <person name="Bickhart D.M."/>
            <person name="Rosen B.D."/>
            <person name="Koren S."/>
            <person name="Rhie A."/>
            <person name="Hiendleder S."/>
            <person name="Phillippy A.M."/>
            <person name="Smith T.P.L."/>
            <person name="Williams J.L."/>
        </authorList>
    </citation>
    <scope>NUCLEOTIDE SEQUENCE [LARGE SCALE GENOMIC DNA]</scope>
</reference>
<keyword evidence="5 9" id="KW-0863">Zinc-finger</keyword>
<dbReference type="GO" id="GO:0006355">
    <property type="term" value="P:regulation of DNA-templated transcription"/>
    <property type="evidence" value="ECO:0007669"/>
    <property type="project" value="InterPro"/>
</dbReference>
<organism evidence="12 13">
    <name type="scientific">Bos indicus x Bos taurus</name>
    <name type="common">Hybrid cattle</name>
    <dbReference type="NCBI Taxonomy" id="30522"/>
    <lineage>
        <taxon>Eukaryota</taxon>
        <taxon>Metazoa</taxon>
        <taxon>Chordata</taxon>
        <taxon>Craniata</taxon>
        <taxon>Vertebrata</taxon>
        <taxon>Euteleostomi</taxon>
        <taxon>Mammalia</taxon>
        <taxon>Eutheria</taxon>
        <taxon>Laurasiatheria</taxon>
        <taxon>Artiodactyla</taxon>
        <taxon>Ruminantia</taxon>
        <taxon>Pecora</taxon>
        <taxon>Bovidae</taxon>
        <taxon>Bovinae</taxon>
        <taxon>Bos</taxon>
    </lineage>
</organism>
<keyword evidence="8" id="KW-0539">Nucleus</keyword>
<dbReference type="SUPFAM" id="SSF57667">
    <property type="entry name" value="beta-beta-alpha zinc fingers"/>
    <property type="match status" value="8"/>
</dbReference>
<dbReference type="GO" id="GO:0003677">
    <property type="term" value="F:DNA binding"/>
    <property type="evidence" value="ECO:0007669"/>
    <property type="project" value="UniProtKB-KW"/>
</dbReference>
<feature type="domain" description="C2H2-type" evidence="10">
    <location>
        <begin position="564"/>
        <end position="591"/>
    </location>
</feature>
<feature type="domain" description="C2H2-type" evidence="10">
    <location>
        <begin position="620"/>
        <end position="647"/>
    </location>
</feature>
<feature type="domain" description="C2H2-type" evidence="10">
    <location>
        <begin position="648"/>
        <end position="675"/>
    </location>
</feature>
<evidence type="ECO:0000256" key="3">
    <source>
        <dbReference type="ARBA" id="ARBA00022723"/>
    </source>
</evidence>
<keyword evidence="7" id="KW-0238">DNA-binding</keyword>
<dbReference type="OMA" id="CHLCKEL"/>
<feature type="domain" description="C2H2-type" evidence="10">
    <location>
        <begin position="732"/>
        <end position="759"/>
    </location>
</feature>
<keyword evidence="6" id="KW-0862">Zinc</keyword>
<dbReference type="CDD" id="cd07765">
    <property type="entry name" value="KRAB_A-box"/>
    <property type="match status" value="1"/>
</dbReference>
<dbReference type="InterPro" id="IPR036051">
    <property type="entry name" value="KRAB_dom_sf"/>
</dbReference>
<dbReference type="GO" id="GO:0008270">
    <property type="term" value="F:zinc ion binding"/>
    <property type="evidence" value="ECO:0007669"/>
    <property type="project" value="UniProtKB-KW"/>
</dbReference>
<feature type="domain" description="KRAB" evidence="11">
    <location>
        <begin position="19"/>
        <end position="90"/>
    </location>
</feature>